<dbReference type="SUPFAM" id="SSF51126">
    <property type="entry name" value="Pectin lyase-like"/>
    <property type="match status" value="1"/>
</dbReference>
<feature type="domain" description="Right handed beta helix" evidence="2">
    <location>
        <begin position="204"/>
        <end position="352"/>
    </location>
</feature>
<feature type="signal peptide" evidence="1">
    <location>
        <begin position="1"/>
        <end position="32"/>
    </location>
</feature>
<dbReference type="InterPro" id="IPR039448">
    <property type="entry name" value="Beta_helix"/>
</dbReference>
<dbReference type="EMBL" id="KB007883">
    <property type="protein sequence ID" value="ELR22485.1"/>
    <property type="molecule type" value="Genomic_DNA"/>
</dbReference>
<dbReference type="KEGG" id="acan:ACA1_141540"/>
<accession>L8HBA1</accession>
<dbReference type="RefSeq" id="XP_004349573.1">
    <property type="nucleotide sequence ID" value="XM_004349523.1"/>
</dbReference>
<protein>
    <recommendedName>
        <fullName evidence="2">Right handed beta helix domain-containing protein</fullName>
    </recommendedName>
</protein>
<evidence type="ECO:0000313" key="4">
    <source>
        <dbReference type="Proteomes" id="UP000011083"/>
    </source>
</evidence>
<sequence length="489" mass="52920">MMQPFFLLGPRYSGLGLALLALSLLLVQHAQATTWVVDASGKGNFTSLDAIYSTKVKPGDIVYMRGTFTTVQTLQNINGTKDKPITITSYPGTRAIVDGTTANPGGYQGLVRLNLCHFVVLDNIIVRKSSQSGISFYYNSDSVVQNCEVHDVQIRGIGGCGDNVVIRNNTVYNGCMQNYAGKFGSWSQVVSSDSCSSTTKFNKNWVIEYNKVYNSWGEGIDCIQVTGCVVRHNVVYDTYSVNIYVDNANGVVIDSNYIYSKNTSYYRTTTYTWPATGILVGAETWPANPQPTFNVTIKNNLLVGTNGISNFYGGSNWVNNVRIYYNTIWNPNATGIGPFTWPQQKNITPSGNEFRNNLIWTKRSAWTISNNVWVGVKTIPTNCTDTSSTITSLAVNTTLINFASGRVPVISSPLTDFYLGASSPARGAGVALASVTTDYNGYARASKPSVGFVEYGTQANSDGSDGSSASVATGFFLAAARSVSAFLLA</sequence>
<organism evidence="3 4">
    <name type="scientific">Acanthamoeba castellanii (strain ATCC 30010 / Neff)</name>
    <dbReference type="NCBI Taxonomy" id="1257118"/>
    <lineage>
        <taxon>Eukaryota</taxon>
        <taxon>Amoebozoa</taxon>
        <taxon>Discosea</taxon>
        <taxon>Longamoebia</taxon>
        <taxon>Centramoebida</taxon>
        <taxon>Acanthamoebidae</taxon>
        <taxon>Acanthamoeba</taxon>
    </lineage>
</organism>
<dbReference type="InterPro" id="IPR011050">
    <property type="entry name" value="Pectin_lyase_fold/virulence"/>
</dbReference>
<dbReference type="AlphaFoldDB" id="L8HBA1"/>
<reference evidence="3 4" key="1">
    <citation type="journal article" date="2013" name="Genome Biol.">
        <title>Genome of Acanthamoeba castellanii highlights extensive lateral gene transfer and early evolution of tyrosine kinase signaling.</title>
        <authorList>
            <person name="Clarke M."/>
            <person name="Lohan A.J."/>
            <person name="Liu B."/>
            <person name="Lagkouvardos I."/>
            <person name="Roy S."/>
            <person name="Zafar N."/>
            <person name="Bertelli C."/>
            <person name="Schilde C."/>
            <person name="Kianianmomeni A."/>
            <person name="Burglin T.R."/>
            <person name="Frech C."/>
            <person name="Turcotte B."/>
            <person name="Kopec K.O."/>
            <person name="Synnott J.M."/>
            <person name="Choo C."/>
            <person name="Paponov I."/>
            <person name="Finkler A."/>
            <person name="Soon Heng Tan C."/>
            <person name="Hutchins A.P."/>
            <person name="Weinmeier T."/>
            <person name="Rattei T."/>
            <person name="Chu J.S."/>
            <person name="Gimenez G."/>
            <person name="Irimia M."/>
            <person name="Rigden D.J."/>
            <person name="Fitzpatrick D.A."/>
            <person name="Lorenzo-Morales J."/>
            <person name="Bateman A."/>
            <person name="Chiu C.H."/>
            <person name="Tang P."/>
            <person name="Hegemann P."/>
            <person name="Fromm H."/>
            <person name="Raoult D."/>
            <person name="Greub G."/>
            <person name="Miranda-Saavedra D."/>
            <person name="Chen N."/>
            <person name="Nash P."/>
            <person name="Ginger M.L."/>
            <person name="Horn M."/>
            <person name="Schaap P."/>
            <person name="Caler L."/>
            <person name="Loftus B."/>
        </authorList>
    </citation>
    <scope>NUCLEOTIDE SEQUENCE [LARGE SCALE GENOMIC DNA]</scope>
    <source>
        <strain evidence="3 4">Neff</strain>
    </source>
</reference>
<dbReference type="OrthoDB" id="34069at2759"/>
<evidence type="ECO:0000259" key="2">
    <source>
        <dbReference type="Pfam" id="PF13229"/>
    </source>
</evidence>
<dbReference type="GeneID" id="14923445"/>
<feature type="chain" id="PRO_5003991078" description="Right handed beta helix domain-containing protein" evidence="1">
    <location>
        <begin position="33"/>
        <end position="489"/>
    </location>
</feature>
<dbReference type="Pfam" id="PF13229">
    <property type="entry name" value="Beta_helix"/>
    <property type="match status" value="1"/>
</dbReference>
<dbReference type="VEuPathDB" id="AmoebaDB:ACA1_141540"/>
<name>L8HBA1_ACACF</name>
<evidence type="ECO:0000313" key="3">
    <source>
        <dbReference type="EMBL" id="ELR22485.1"/>
    </source>
</evidence>
<dbReference type="SMART" id="SM00710">
    <property type="entry name" value="PbH1"/>
    <property type="match status" value="7"/>
</dbReference>
<dbReference type="Proteomes" id="UP000011083">
    <property type="component" value="Unassembled WGS sequence"/>
</dbReference>
<keyword evidence="1" id="KW-0732">Signal</keyword>
<gene>
    <name evidence="3" type="ORF">ACA1_141540</name>
</gene>
<evidence type="ECO:0000256" key="1">
    <source>
        <dbReference type="SAM" id="SignalP"/>
    </source>
</evidence>
<proteinExistence type="predicted"/>
<dbReference type="OMA" id="DCARNEM"/>
<dbReference type="Gene3D" id="2.160.20.10">
    <property type="entry name" value="Single-stranded right-handed beta-helix, Pectin lyase-like"/>
    <property type="match status" value="1"/>
</dbReference>
<dbReference type="InterPro" id="IPR006626">
    <property type="entry name" value="PbH1"/>
</dbReference>
<dbReference type="InterPro" id="IPR012334">
    <property type="entry name" value="Pectin_lyas_fold"/>
</dbReference>
<keyword evidence="4" id="KW-1185">Reference proteome</keyword>